<dbReference type="OrthoDB" id="167809at2759"/>
<gene>
    <name evidence="7" type="ORF">H0H81_001493</name>
</gene>
<evidence type="ECO:0000313" key="7">
    <source>
        <dbReference type="EMBL" id="KAG5634576.1"/>
    </source>
</evidence>
<protein>
    <submittedName>
        <fullName evidence="7">Uncharacterized protein</fullName>
    </submittedName>
</protein>
<dbReference type="GO" id="GO:0016491">
    <property type="term" value="F:oxidoreductase activity"/>
    <property type="evidence" value="ECO:0007669"/>
    <property type="project" value="UniProtKB-KW"/>
</dbReference>
<dbReference type="PANTHER" id="PTHR42784:SF1">
    <property type="entry name" value="PYRANOSE 2-OXIDASE"/>
    <property type="match status" value="1"/>
</dbReference>
<dbReference type="SUPFAM" id="SSF51905">
    <property type="entry name" value="FAD/NAD(P)-binding domain"/>
    <property type="match status" value="1"/>
</dbReference>
<dbReference type="AlphaFoldDB" id="A0A9P7K474"/>
<dbReference type="InterPro" id="IPR036188">
    <property type="entry name" value="FAD/NAD-bd_sf"/>
</dbReference>
<evidence type="ECO:0000256" key="1">
    <source>
        <dbReference type="ARBA" id="ARBA00001974"/>
    </source>
</evidence>
<comment type="similarity">
    <text evidence="2">Belongs to the GMC oxidoreductase family.</text>
</comment>
<comment type="caution">
    <text evidence="7">The sequence shown here is derived from an EMBL/GenBank/DDBJ whole genome shotgun (WGS) entry which is preliminary data.</text>
</comment>
<feature type="repeat" description="Hemopexin" evidence="6">
    <location>
        <begin position="651"/>
        <end position="699"/>
    </location>
</feature>
<evidence type="ECO:0000256" key="6">
    <source>
        <dbReference type="PROSITE-ProRule" id="PRU01011"/>
    </source>
</evidence>
<evidence type="ECO:0000256" key="2">
    <source>
        <dbReference type="ARBA" id="ARBA00010790"/>
    </source>
</evidence>
<feature type="repeat" description="Hemopexin" evidence="6">
    <location>
        <begin position="552"/>
        <end position="604"/>
    </location>
</feature>
<dbReference type="PANTHER" id="PTHR42784">
    <property type="entry name" value="PYRANOSE 2-OXIDASE"/>
    <property type="match status" value="1"/>
</dbReference>
<accession>A0A9P7K474</accession>
<keyword evidence="4" id="KW-0274">FAD</keyword>
<reference evidence="7" key="2">
    <citation type="submission" date="2021-10" db="EMBL/GenBank/DDBJ databases">
        <title>Phylogenomics reveals ancestral predisposition of the termite-cultivated fungus Termitomyces towards a domesticated lifestyle.</title>
        <authorList>
            <person name="Auxier B."/>
            <person name="Grum-Grzhimaylo A."/>
            <person name="Cardenas M.E."/>
            <person name="Lodge J.D."/>
            <person name="Laessoe T."/>
            <person name="Pedersen O."/>
            <person name="Smith M.E."/>
            <person name="Kuyper T.W."/>
            <person name="Franco-Molano E.A."/>
            <person name="Baroni T.J."/>
            <person name="Aanen D.K."/>
        </authorList>
    </citation>
    <scope>NUCLEOTIDE SEQUENCE</scope>
    <source>
        <strain evidence="7">D49</strain>
    </source>
</reference>
<reference evidence="7" key="1">
    <citation type="submission" date="2021-02" db="EMBL/GenBank/DDBJ databases">
        <authorList>
            <person name="Nieuwenhuis M."/>
            <person name="Van De Peppel L.J.J."/>
        </authorList>
    </citation>
    <scope>NUCLEOTIDE SEQUENCE</scope>
    <source>
        <strain evidence="7">D49</strain>
    </source>
</reference>
<evidence type="ECO:0000256" key="4">
    <source>
        <dbReference type="ARBA" id="ARBA00022827"/>
    </source>
</evidence>
<evidence type="ECO:0000313" key="8">
    <source>
        <dbReference type="Proteomes" id="UP000717328"/>
    </source>
</evidence>
<proteinExistence type="inferred from homology"/>
<dbReference type="Gene3D" id="2.110.10.10">
    <property type="entry name" value="Hemopexin-like domain"/>
    <property type="match status" value="2"/>
</dbReference>
<evidence type="ECO:0000256" key="3">
    <source>
        <dbReference type="ARBA" id="ARBA00022630"/>
    </source>
</evidence>
<dbReference type="Proteomes" id="UP000717328">
    <property type="component" value="Unassembled WGS sequence"/>
</dbReference>
<dbReference type="PROSITE" id="PS51642">
    <property type="entry name" value="HEMOPEXIN_2"/>
    <property type="match status" value="2"/>
</dbReference>
<keyword evidence="3" id="KW-0285">Flavoprotein</keyword>
<dbReference type="InterPro" id="IPR018487">
    <property type="entry name" value="Hemopexin-like_repeat"/>
</dbReference>
<organism evidence="7 8">
    <name type="scientific">Sphagnurus paluster</name>
    <dbReference type="NCBI Taxonomy" id="117069"/>
    <lineage>
        <taxon>Eukaryota</taxon>
        <taxon>Fungi</taxon>
        <taxon>Dikarya</taxon>
        <taxon>Basidiomycota</taxon>
        <taxon>Agaricomycotina</taxon>
        <taxon>Agaricomycetes</taxon>
        <taxon>Agaricomycetidae</taxon>
        <taxon>Agaricales</taxon>
        <taxon>Tricholomatineae</taxon>
        <taxon>Lyophyllaceae</taxon>
        <taxon>Sphagnurus</taxon>
    </lineage>
</organism>
<comment type="cofactor">
    <cofactor evidence="1">
        <name>FAD</name>
        <dbReference type="ChEBI" id="CHEBI:57692"/>
    </cofactor>
</comment>
<keyword evidence="5" id="KW-0560">Oxidoreductase</keyword>
<dbReference type="InterPro" id="IPR036375">
    <property type="entry name" value="Hemopexin-like_dom_sf"/>
</dbReference>
<sequence length="705" mass="78076">MERLYLSGSAPFFGGRSSFWSIWSPRAIGVENGDDYDLMREFPDFMKNTATEFYDKTEKDVLHVQEANHIADPVFTAINLQGRVTHHLANIAQGVGGDVSATPAKLATGLPLFGPSSKGYRHFSAIASLLKLNDRQNQRAKMREGSPIMIATDTIVERFEVEPARPARAARDAQAAQPPQPAQSALPELPAQHAYARILHTSRGPLRLYGGKTNVILAAGAIPNTTILLNSIENEAFQAYAGQRLTAHFRSHVMGRFKADHAWFGAAPDHVEHPVISAHHVRGTYAPPGGGPSLQWHIQINGIYIPPDLQQHHVEEIQGMLPDIWSAPTSPQVEESGGHVVLTCSVLGELPEGAANALWAEMIARTFSTVRVIAANHDPDLQFWKYTNSEWDRPGGAPTREHHSRTIKPLFHEASTNYMAADVDLPDENPVGAVAPADRPTVDLSYRPLGLRQGNVYVTGAGLFPTAGSWNPTPTICALAQHLATTLVEEKHLGRAAFNVGGTHDTWFFNGIRYVRIEWAAHGVLPNPAADRIFYGPVEFNYEWRALWHTGFRQIDVILPVPSSPNEAYIFSGTKYARIGFHPNYDQLTGYRVPRLIADGWPSLNLAGPGFTTALCGNQYVRVHWDVQHDQDILVGQVAAIHTRWNHVPPGQKFNTIFPDPRNPNWAYLFSGARFWRINITTPANDQLEGDVAKYWPSLKKANFI</sequence>
<name>A0A9P7K474_9AGAR</name>
<dbReference type="SUPFAM" id="SSF50923">
    <property type="entry name" value="Hemopexin-like domain"/>
    <property type="match status" value="1"/>
</dbReference>
<evidence type="ECO:0000256" key="5">
    <source>
        <dbReference type="ARBA" id="ARBA00023002"/>
    </source>
</evidence>
<keyword evidence="8" id="KW-1185">Reference proteome</keyword>
<dbReference type="EMBL" id="JABCKI010006352">
    <property type="protein sequence ID" value="KAG5634576.1"/>
    <property type="molecule type" value="Genomic_DNA"/>
</dbReference>
<dbReference type="InterPro" id="IPR051473">
    <property type="entry name" value="P2Ox-like"/>
</dbReference>